<gene>
    <name evidence="4" type="ORF">ILEXP_LOCUS4079</name>
</gene>
<sequence length="380" mass="39893">MERNVMGLTSKNVLATAKREPTEECNDSAPVRSSAMQLSFSNKVSALPRILSFKAAQEEKAKKTGYDAFVSAGLVAITTTEAFDSIHKPCSGVAQKNLSLEKQAVTDYTVSTYASKPFDAQPVHRPHEVRVLPVANITTQMISVAMSTPGHHLLITSAGQNLIGSAVNPQPLGGVPISAPVPVVPNSSIVGTTDLRNASKTSAPAQLTIFYNGSVCVYDDVSAEKAQAIMLLAGNGPPVSPKMIVPPTQVQAAMPRPSLSDGFVVSQSHSTTPCVGLSSRISVSSHSGSQFAEGTSSTKEITTVKSIGALTFSSNKSEHSKVVSSLGSVLPTIIQSAVPQARKASLARFLEKRKERVMSTCPYVSKPSSDYSTPGSGGHL</sequence>
<dbReference type="GO" id="GO:2000022">
    <property type="term" value="P:regulation of jasmonic acid mediated signaling pathway"/>
    <property type="evidence" value="ECO:0007669"/>
    <property type="project" value="UniProtKB-UniRule"/>
</dbReference>
<keyword evidence="2" id="KW-1184">Jasmonic acid signaling pathway</keyword>
<feature type="domain" description="Tify" evidence="3">
    <location>
        <begin position="200"/>
        <end position="235"/>
    </location>
</feature>
<dbReference type="PANTHER" id="PTHR33077:SF125">
    <property type="entry name" value="PROTEIN TIFY"/>
    <property type="match status" value="1"/>
</dbReference>
<dbReference type="Pfam" id="PF06200">
    <property type="entry name" value="tify"/>
    <property type="match status" value="1"/>
</dbReference>
<protein>
    <recommendedName>
        <fullName evidence="2">Protein TIFY</fullName>
    </recommendedName>
    <alternativeName>
        <fullName evidence="2">Jasmonate ZIM domain-containing protein</fullName>
    </alternativeName>
</protein>
<dbReference type="GO" id="GO:0031347">
    <property type="term" value="P:regulation of defense response"/>
    <property type="evidence" value="ECO:0007669"/>
    <property type="project" value="UniProtKB-UniRule"/>
</dbReference>
<accession>A0ABC8QZF9</accession>
<comment type="similarity">
    <text evidence="1 2">Belongs to the TIFY/JAZ family.</text>
</comment>
<name>A0ABC8QZF9_9AQUA</name>
<dbReference type="InterPro" id="IPR010399">
    <property type="entry name" value="Tify_dom"/>
</dbReference>
<keyword evidence="2" id="KW-0539">Nucleus</keyword>
<dbReference type="SMART" id="SM00979">
    <property type="entry name" value="TIFY"/>
    <property type="match status" value="1"/>
</dbReference>
<comment type="function">
    <text evidence="2">Repressor of jasmonate responses.</text>
</comment>
<dbReference type="GO" id="GO:0009611">
    <property type="term" value="P:response to wounding"/>
    <property type="evidence" value="ECO:0007669"/>
    <property type="project" value="UniProtKB-UniRule"/>
</dbReference>
<dbReference type="Pfam" id="PF09425">
    <property type="entry name" value="Jas_motif"/>
    <property type="match status" value="1"/>
</dbReference>
<dbReference type="GO" id="GO:0005634">
    <property type="term" value="C:nucleus"/>
    <property type="evidence" value="ECO:0007669"/>
    <property type="project" value="UniProtKB-SubCell"/>
</dbReference>
<comment type="caution">
    <text evidence="4">The sequence shown here is derived from an EMBL/GenBank/DDBJ whole genome shotgun (WGS) entry which is preliminary data.</text>
</comment>
<proteinExistence type="inferred from homology"/>
<evidence type="ECO:0000256" key="2">
    <source>
        <dbReference type="RuleBase" id="RU369065"/>
    </source>
</evidence>
<dbReference type="EMBL" id="CAUOFW020000800">
    <property type="protein sequence ID" value="CAK9137057.1"/>
    <property type="molecule type" value="Genomic_DNA"/>
</dbReference>
<dbReference type="PANTHER" id="PTHR33077">
    <property type="entry name" value="PROTEIN TIFY 4A-RELATED-RELATED"/>
    <property type="match status" value="1"/>
</dbReference>
<organism evidence="4 5">
    <name type="scientific">Ilex paraguariensis</name>
    <name type="common">yerba mate</name>
    <dbReference type="NCBI Taxonomy" id="185542"/>
    <lineage>
        <taxon>Eukaryota</taxon>
        <taxon>Viridiplantae</taxon>
        <taxon>Streptophyta</taxon>
        <taxon>Embryophyta</taxon>
        <taxon>Tracheophyta</taxon>
        <taxon>Spermatophyta</taxon>
        <taxon>Magnoliopsida</taxon>
        <taxon>eudicotyledons</taxon>
        <taxon>Gunneridae</taxon>
        <taxon>Pentapetalae</taxon>
        <taxon>asterids</taxon>
        <taxon>campanulids</taxon>
        <taxon>Aquifoliales</taxon>
        <taxon>Aquifoliaceae</taxon>
        <taxon>Ilex</taxon>
    </lineage>
</organism>
<keyword evidence="5" id="KW-1185">Reference proteome</keyword>
<comment type="subcellular location">
    <subcellularLocation>
        <location evidence="2">Nucleus</location>
    </subcellularLocation>
</comment>
<evidence type="ECO:0000313" key="5">
    <source>
        <dbReference type="Proteomes" id="UP001642360"/>
    </source>
</evidence>
<reference evidence="4 5" key="1">
    <citation type="submission" date="2024-02" db="EMBL/GenBank/DDBJ databases">
        <authorList>
            <person name="Vignale AGUSTIN F."/>
            <person name="Sosa J E."/>
            <person name="Modenutti C."/>
        </authorList>
    </citation>
    <scope>NUCLEOTIDE SEQUENCE [LARGE SCALE GENOMIC DNA]</scope>
</reference>
<comment type="domain">
    <text evidence="2">The jas domain is required for interaction with COI1.</text>
</comment>
<evidence type="ECO:0000256" key="1">
    <source>
        <dbReference type="ARBA" id="ARBA00008614"/>
    </source>
</evidence>
<dbReference type="PROSITE" id="PS51320">
    <property type="entry name" value="TIFY"/>
    <property type="match status" value="1"/>
</dbReference>
<evidence type="ECO:0000259" key="3">
    <source>
        <dbReference type="PROSITE" id="PS51320"/>
    </source>
</evidence>
<dbReference type="InterPro" id="IPR018467">
    <property type="entry name" value="CCT_CS"/>
</dbReference>
<evidence type="ECO:0000313" key="4">
    <source>
        <dbReference type="EMBL" id="CAK9137057.1"/>
    </source>
</evidence>
<dbReference type="InterPro" id="IPR040390">
    <property type="entry name" value="TIFY/JAZ"/>
</dbReference>
<dbReference type="AlphaFoldDB" id="A0ABC8QZF9"/>
<dbReference type="Proteomes" id="UP001642360">
    <property type="component" value="Unassembled WGS sequence"/>
</dbReference>